<gene>
    <name evidence="10" type="ORF">HDU87_004204</name>
</gene>
<keyword evidence="4" id="KW-0418">Kinase</keyword>
<dbReference type="GO" id="GO:0007059">
    <property type="term" value="P:chromosome segregation"/>
    <property type="evidence" value="ECO:0007669"/>
    <property type="project" value="TreeGrafter"/>
</dbReference>
<dbReference type="Gene3D" id="1.10.510.10">
    <property type="entry name" value="Transferase(Phosphotransferase) domain 1"/>
    <property type="match status" value="1"/>
</dbReference>
<dbReference type="AlphaFoldDB" id="A0AAD5TIW8"/>
<dbReference type="InterPro" id="IPR000719">
    <property type="entry name" value="Prot_kinase_dom"/>
</dbReference>
<dbReference type="PROSITE" id="PS50011">
    <property type="entry name" value="PROTEIN_KINASE_DOM"/>
    <property type="match status" value="1"/>
</dbReference>
<keyword evidence="5 6" id="KW-0067">ATP-binding</keyword>
<feature type="binding site" evidence="6">
    <location>
        <position position="874"/>
    </location>
    <ligand>
        <name>ATP</name>
        <dbReference type="ChEBI" id="CHEBI:30616"/>
    </ligand>
</feature>
<dbReference type="InterPro" id="IPR011009">
    <property type="entry name" value="Kinase-like_dom_sf"/>
</dbReference>
<feature type="compositionally biased region" description="Low complexity" evidence="8">
    <location>
        <begin position="262"/>
        <end position="273"/>
    </location>
</feature>
<evidence type="ECO:0000256" key="7">
    <source>
        <dbReference type="SAM" id="Coils"/>
    </source>
</evidence>
<evidence type="ECO:0000259" key="9">
    <source>
        <dbReference type="PROSITE" id="PS50011"/>
    </source>
</evidence>
<feature type="region of interest" description="Disordered" evidence="8">
    <location>
        <begin position="318"/>
        <end position="341"/>
    </location>
</feature>
<keyword evidence="3 6" id="KW-0547">Nucleotide-binding</keyword>
<dbReference type="SUPFAM" id="SSF56112">
    <property type="entry name" value="Protein kinase-like (PK-like)"/>
    <property type="match status" value="1"/>
</dbReference>
<feature type="region of interest" description="Disordered" evidence="8">
    <location>
        <begin position="399"/>
        <end position="533"/>
    </location>
</feature>
<feature type="region of interest" description="Disordered" evidence="8">
    <location>
        <begin position="186"/>
        <end position="210"/>
    </location>
</feature>
<feature type="compositionally biased region" description="Gly residues" evidence="8">
    <location>
        <begin position="472"/>
        <end position="481"/>
    </location>
</feature>
<dbReference type="Gene3D" id="1.10.10.60">
    <property type="entry name" value="Homeodomain-like"/>
    <property type="match status" value="1"/>
</dbReference>
<feature type="region of interest" description="Disordered" evidence="8">
    <location>
        <begin position="731"/>
        <end position="758"/>
    </location>
</feature>
<evidence type="ECO:0000313" key="11">
    <source>
        <dbReference type="Proteomes" id="UP001212152"/>
    </source>
</evidence>
<evidence type="ECO:0000256" key="6">
    <source>
        <dbReference type="PROSITE-ProRule" id="PRU10141"/>
    </source>
</evidence>
<name>A0AAD5TIW8_9FUNG</name>
<dbReference type="PANTHER" id="PTHR22974:SF23">
    <property type="entry name" value="TOUSLED-LIKE KINASE, ISOFORM G"/>
    <property type="match status" value="1"/>
</dbReference>
<keyword evidence="7" id="KW-0175">Coiled coil</keyword>
<sequence>MLTHLLDPPPSLSSRPAGDTRAASSPSAKRKAEEQPPAAAEPSSSAVVQHYYHPQVRRTGSGEILSRGDGCGPRGAAIHAGEGPVKRLKMLERRLEGSEVGTDATDGGKTISLPVADFSLNPPAGQYTPCSEAGGGGSGAAGGVSGNALQQHSNAVSETNSHFATSEVAKLALTISQSSHWLHDNDIFSGPFRPPPPAPPPTTSGAGITTATTCSSTNILNNNRSLEPTSATSAAIFGSPVATDRYQNNASAFNTPNRRSSASAAVNDDGGAGAAAAGSAGVKALAGAAAAIAKAAEPPVLDAWAVGGGVVGAGGTPAALNNNAQDDTAHGTRKKRKSPHFTEAEDEMILKGYEKFGDNWQAIIAWGNFDPEVRTAASVRGRFSRLPAARKKGVVVVPPDPDVHPQQLPQAPAKPILSNHSTCSLEGQQQPQQQQPHVGAQHETPARQQQRGWKGEGATLPHLLWSPNVDAPGGGGGGGNSNNGESAMTSATCSPSGKAASTKKIHEYFQRSGGGGGTGKRPRPPPAGDDDAMQHISLHDEAPTVAEDDLVYMILHKPSSAAPSRREAVLAQRLNDELEQTRAQLAHAFESNETLRSERDAFAKAHEDLLAQVSSLESESDALRRDAQQNIKTIESRAVAELAKARARIVDVLREKARHEAREVRQKAAKESLRLGGLKYDRHGIGFHERWESGYLAKEQEEAMEALVREREEIERKRKLLSKRLKQSKAAADAAAPDFSAKPDSSNPPPPSSTTVASTSTAAAAAAAAAATAAPTIDRITQAEYFEHSEIYSLRLAALKREELELRVRQAETHRERTAHIREMRRIAEEDRSRFSPHPLLNDRYLLMSLIGKGGFSEVYKAFDLVELRTVACKIHSLNDQWGEERKEFYIKHSLREYRIQKILDHPRVVKLFDVFEYDHLSFCTVMEYVCEGKDLESHLGMVKTVPEREARSIITQVVAALRYLNELDQPIIHYDLKPGKAEGNEGVTGRALLVSQHII</sequence>
<feature type="compositionally biased region" description="Gly residues" evidence="8">
    <location>
        <begin position="133"/>
        <end position="145"/>
    </location>
</feature>
<evidence type="ECO:0000256" key="1">
    <source>
        <dbReference type="ARBA" id="ARBA00022527"/>
    </source>
</evidence>
<comment type="caution">
    <text evidence="10">The sequence shown here is derived from an EMBL/GenBank/DDBJ whole genome shotgun (WGS) entry which is preliminary data.</text>
</comment>
<feature type="compositionally biased region" description="Polar residues" evidence="8">
    <location>
        <begin position="418"/>
        <end position="427"/>
    </location>
</feature>
<evidence type="ECO:0000256" key="2">
    <source>
        <dbReference type="ARBA" id="ARBA00022679"/>
    </source>
</evidence>
<dbReference type="PROSITE" id="PS00107">
    <property type="entry name" value="PROTEIN_KINASE_ATP"/>
    <property type="match status" value="1"/>
</dbReference>
<dbReference type="Pfam" id="PF00069">
    <property type="entry name" value="Pkinase"/>
    <property type="match status" value="1"/>
</dbReference>
<keyword evidence="2" id="KW-0808">Transferase</keyword>
<dbReference type="Pfam" id="PF13921">
    <property type="entry name" value="Myb_DNA-bind_6"/>
    <property type="match status" value="1"/>
</dbReference>
<evidence type="ECO:0000256" key="4">
    <source>
        <dbReference type="ARBA" id="ARBA00022777"/>
    </source>
</evidence>
<feature type="domain" description="Protein kinase" evidence="9">
    <location>
        <begin position="845"/>
        <end position="1000"/>
    </location>
</feature>
<dbReference type="InterPro" id="IPR017441">
    <property type="entry name" value="Protein_kinase_ATP_BS"/>
</dbReference>
<feature type="region of interest" description="Disordered" evidence="8">
    <location>
        <begin position="1"/>
        <end position="83"/>
    </location>
</feature>
<feature type="compositionally biased region" description="Polar residues" evidence="8">
    <location>
        <begin position="485"/>
        <end position="495"/>
    </location>
</feature>
<dbReference type="GO" id="GO:0005634">
    <property type="term" value="C:nucleus"/>
    <property type="evidence" value="ECO:0007669"/>
    <property type="project" value="TreeGrafter"/>
</dbReference>
<reference evidence="10" key="1">
    <citation type="submission" date="2020-05" db="EMBL/GenBank/DDBJ databases">
        <title>Phylogenomic resolution of chytrid fungi.</title>
        <authorList>
            <person name="Stajich J.E."/>
            <person name="Amses K."/>
            <person name="Simmons R."/>
            <person name="Seto K."/>
            <person name="Myers J."/>
            <person name="Bonds A."/>
            <person name="Quandt C.A."/>
            <person name="Barry K."/>
            <person name="Liu P."/>
            <person name="Grigoriev I."/>
            <person name="Longcore J.E."/>
            <person name="James T.Y."/>
        </authorList>
    </citation>
    <scope>NUCLEOTIDE SEQUENCE</scope>
    <source>
        <strain evidence="10">JEL0379</strain>
    </source>
</reference>
<feature type="compositionally biased region" description="Low complexity" evidence="8">
    <location>
        <begin position="731"/>
        <end position="745"/>
    </location>
</feature>
<dbReference type="GO" id="GO:0035556">
    <property type="term" value="P:intracellular signal transduction"/>
    <property type="evidence" value="ECO:0007669"/>
    <property type="project" value="TreeGrafter"/>
</dbReference>
<feature type="region of interest" description="Disordered" evidence="8">
    <location>
        <begin position="250"/>
        <end position="273"/>
    </location>
</feature>
<proteinExistence type="predicted"/>
<keyword evidence="11" id="KW-1185">Reference proteome</keyword>
<dbReference type="SUPFAM" id="SSF46689">
    <property type="entry name" value="Homeodomain-like"/>
    <property type="match status" value="1"/>
</dbReference>
<feature type="region of interest" description="Disordered" evidence="8">
    <location>
        <begin position="127"/>
        <end position="146"/>
    </location>
</feature>
<organism evidence="10 11">
    <name type="scientific">Geranomyces variabilis</name>
    <dbReference type="NCBI Taxonomy" id="109894"/>
    <lineage>
        <taxon>Eukaryota</taxon>
        <taxon>Fungi</taxon>
        <taxon>Fungi incertae sedis</taxon>
        <taxon>Chytridiomycota</taxon>
        <taxon>Chytridiomycota incertae sedis</taxon>
        <taxon>Chytridiomycetes</taxon>
        <taxon>Spizellomycetales</taxon>
        <taxon>Powellomycetaceae</taxon>
        <taxon>Geranomyces</taxon>
    </lineage>
</organism>
<evidence type="ECO:0000313" key="10">
    <source>
        <dbReference type="EMBL" id="KAJ3177922.1"/>
    </source>
</evidence>
<feature type="compositionally biased region" description="Pro residues" evidence="8">
    <location>
        <begin position="192"/>
        <end position="202"/>
    </location>
</feature>
<dbReference type="GO" id="GO:0005524">
    <property type="term" value="F:ATP binding"/>
    <property type="evidence" value="ECO:0007669"/>
    <property type="project" value="UniProtKB-UniRule"/>
</dbReference>
<evidence type="ECO:0000256" key="5">
    <source>
        <dbReference type="ARBA" id="ARBA00022840"/>
    </source>
</evidence>
<feature type="coiled-coil region" evidence="7">
    <location>
        <begin position="571"/>
        <end position="731"/>
    </location>
</feature>
<protein>
    <recommendedName>
        <fullName evidence="9">Protein kinase domain-containing protein</fullName>
    </recommendedName>
</protein>
<dbReference type="EMBL" id="JADGJQ010000030">
    <property type="protein sequence ID" value="KAJ3177922.1"/>
    <property type="molecule type" value="Genomic_DNA"/>
</dbReference>
<dbReference type="Proteomes" id="UP001212152">
    <property type="component" value="Unassembled WGS sequence"/>
</dbReference>
<feature type="compositionally biased region" description="Low complexity" evidence="8">
    <location>
        <begin position="35"/>
        <end position="46"/>
    </location>
</feature>
<feature type="compositionally biased region" description="Polar residues" evidence="8">
    <location>
        <begin position="250"/>
        <end position="261"/>
    </location>
</feature>
<dbReference type="PANTHER" id="PTHR22974">
    <property type="entry name" value="MIXED LINEAGE PROTEIN KINASE"/>
    <property type="match status" value="1"/>
</dbReference>
<evidence type="ECO:0000256" key="3">
    <source>
        <dbReference type="ARBA" id="ARBA00022741"/>
    </source>
</evidence>
<keyword evidence="1" id="KW-0723">Serine/threonine-protein kinase</keyword>
<dbReference type="SMART" id="SM00220">
    <property type="entry name" value="S_TKc"/>
    <property type="match status" value="1"/>
</dbReference>
<accession>A0AAD5TIW8</accession>
<evidence type="ECO:0000256" key="8">
    <source>
        <dbReference type="SAM" id="MobiDB-lite"/>
    </source>
</evidence>
<dbReference type="GO" id="GO:0004674">
    <property type="term" value="F:protein serine/threonine kinase activity"/>
    <property type="evidence" value="ECO:0007669"/>
    <property type="project" value="UniProtKB-KW"/>
</dbReference>
<dbReference type="InterPro" id="IPR009057">
    <property type="entry name" value="Homeodomain-like_sf"/>
</dbReference>